<keyword evidence="9" id="KW-1185">Reference proteome</keyword>
<dbReference type="Proteomes" id="UP001589619">
    <property type="component" value="Unassembled WGS sequence"/>
</dbReference>
<keyword evidence="3 7" id="KW-0547">Nucleotide-binding</keyword>
<reference evidence="8 9" key="1">
    <citation type="submission" date="2024-09" db="EMBL/GenBank/DDBJ databases">
        <authorList>
            <person name="Sun Q."/>
            <person name="Mori K."/>
        </authorList>
    </citation>
    <scope>NUCLEOTIDE SEQUENCE [LARGE SCALE GENOMIC DNA]</scope>
    <source>
        <strain evidence="8 9">JCM 12520</strain>
    </source>
</reference>
<name>A0ABV5VW59_9BACL</name>
<keyword evidence="4 7" id="KW-0378">Hydrolase</keyword>
<feature type="binding site" evidence="7">
    <location>
        <position position="75"/>
    </location>
    <ligand>
        <name>substrate</name>
    </ligand>
</feature>
<comment type="caution">
    <text evidence="8">The sequence shown here is derived from an EMBL/GenBank/DDBJ whole genome shotgun (WGS) entry which is preliminary data.</text>
</comment>
<evidence type="ECO:0000256" key="2">
    <source>
        <dbReference type="ARBA" id="ARBA00022723"/>
    </source>
</evidence>
<dbReference type="InterPro" id="IPR029001">
    <property type="entry name" value="ITPase-like_fam"/>
</dbReference>
<comment type="caution">
    <text evidence="7">Lacks conserved residue(s) required for the propagation of feature annotation.</text>
</comment>
<evidence type="ECO:0000256" key="7">
    <source>
        <dbReference type="HAMAP-Rule" id="MF_01405"/>
    </source>
</evidence>
<sequence length="220" mass="23735">MQPNGSTVVIATRNAGKAREFVSLFGPLGWTVRTLNDYPDIPDIVEDGETFADNALIKAKAVADRLGVPALADDSGLCVDALDGRPGVYSARYAGEGAKDADNIAKLLGELNGLAKAGRLEPKPENVDGTAVRLLSTARFVCSLALYDPHKPLLQVEGQCEGFIIDRPLGEKGFGYDPLFYVPEFGRTFAGLPMERKNAVSHRARALDKLLRLLQAERPV</sequence>
<feature type="binding site" evidence="7">
    <location>
        <position position="197"/>
    </location>
    <ligand>
        <name>substrate</name>
    </ligand>
</feature>
<evidence type="ECO:0000256" key="1">
    <source>
        <dbReference type="ARBA" id="ARBA00008023"/>
    </source>
</evidence>
<comment type="catalytic activity">
    <reaction evidence="7">
        <text>XTP + H2O = XMP + diphosphate + H(+)</text>
        <dbReference type="Rhea" id="RHEA:28610"/>
        <dbReference type="ChEBI" id="CHEBI:15377"/>
        <dbReference type="ChEBI" id="CHEBI:15378"/>
        <dbReference type="ChEBI" id="CHEBI:33019"/>
        <dbReference type="ChEBI" id="CHEBI:57464"/>
        <dbReference type="ChEBI" id="CHEBI:61314"/>
        <dbReference type="EC" id="3.6.1.66"/>
    </reaction>
</comment>
<dbReference type="EC" id="3.6.1.66" evidence="7"/>
<dbReference type="InterPro" id="IPR020922">
    <property type="entry name" value="dITP/XTP_pyrophosphatase"/>
</dbReference>
<dbReference type="InterPro" id="IPR002637">
    <property type="entry name" value="RdgB/HAM1"/>
</dbReference>
<dbReference type="EMBL" id="JBHMAG010000009">
    <property type="protein sequence ID" value="MFB9752500.1"/>
    <property type="molecule type" value="Genomic_DNA"/>
</dbReference>
<dbReference type="PANTHER" id="PTHR11067">
    <property type="entry name" value="INOSINE TRIPHOSPHATE PYROPHOSPHATASE/HAM1 PROTEIN"/>
    <property type="match status" value="1"/>
</dbReference>
<evidence type="ECO:0000256" key="5">
    <source>
        <dbReference type="ARBA" id="ARBA00022842"/>
    </source>
</evidence>
<evidence type="ECO:0000256" key="4">
    <source>
        <dbReference type="ARBA" id="ARBA00022801"/>
    </source>
</evidence>
<evidence type="ECO:0000313" key="8">
    <source>
        <dbReference type="EMBL" id="MFB9752500.1"/>
    </source>
</evidence>
<comment type="function">
    <text evidence="7">Pyrophosphatase that catalyzes the hydrolysis of nucleoside triphosphates to their monophosphate derivatives, with a high preference for the non-canonical purine nucleotides XTP (xanthosine triphosphate), dITP (deoxyinosine triphosphate) and ITP. Seems to function as a house-cleaning enzyme that removes non-canonical purine nucleotides from the nucleotide pool, thus preventing their incorporation into DNA/RNA and avoiding chromosomal lesions.</text>
</comment>
<comment type="similarity">
    <text evidence="1 7">Belongs to the HAM1 NTPase family.</text>
</comment>
<feature type="binding site" evidence="7">
    <location>
        <begin position="12"/>
        <end position="17"/>
    </location>
    <ligand>
        <name>substrate</name>
    </ligand>
</feature>
<accession>A0ABV5VW59</accession>
<protein>
    <recommendedName>
        <fullName evidence="7">dITP/XTP pyrophosphatase</fullName>
        <ecNumber evidence="7">3.6.1.66</ecNumber>
    </recommendedName>
    <alternativeName>
        <fullName evidence="7">Non-canonical purine NTP pyrophosphatase</fullName>
    </alternativeName>
    <alternativeName>
        <fullName evidence="7">Non-standard purine NTP pyrophosphatase</fullName>
    </alternativeName>
    <alternativeName>
        <fullName evidence="7">Nucleoside-triphosphate diphosphatase</fullName>
    </alternativeName>
    <alternativeName>
        <fullName evidence="7">Nucleoside-triphosphate pyrophosphatase</fullName>
        <shortName evidence="7">NTPase</shortName>
    </alternativeName>
</protein>
<comment type="cofactor">
    <cofactor evidence="7">
        <name>Mg(2+)</name>
        <dbReference type="ChEBI" id="CHEBI:18420"/>
    </cofactor>
    <text evidence="7">Binds 1 Mg(2+) ion per subunit.</text>
</comment>
<dbReference type="Pfam" id="PF01725">
    <property type="entry name" value="Ham1p_like"/>
    <property type="match status" value="1"/>
</dbReference>
<dbReference type="CDD" id="cd00515">
    <property type="entry name" value="HAM1"/>
    <property type="match status" value="1"/>
</dbReference>
<comment type="catalytic activity">
    <reaction evidence="7">
        <text>ITP + H2O = IMP + diphosphate + H(+)</text>
        <dbReference type="Rhea" id="RHEA:29399"/>
        <dbReference type="ChEBI" id="CHEBI:15377"/>
        <dbReference type="ChEBI" id="CHEBI:15378"/>
        <dbReference type="ChEBI" id="CHEBI:33019"/>
        <dbReference type="ChEBI" id="CHEBI:58053"/>
        <dbReference type="ChEBI" id="CHEBI:61402"/>
        <dbReference type="EC" id="3.6.1.66"/>
    </reaction>
</comment>
<dbReference type="Gene3D" id="3.90.950.10">
    <property type="match status" value="1"/>
</dbReference>
<keyword evidence="6 7" id="KW-0546">Nucleotide metabolism</keyword>
<dbReference type="PANTHER" id="PTHR11067:SF9">
    <property type="entry name" value="INOSINE TRIPHOSPHATE PYROPHOSPHATASE"/>
    <property type="match status" value="1"/>
</dbReference>
<organism evidence="8 9">
    <name type="scientific">Paenibacillus hodogayensis</name>
    <dbReference type="NCBI Taxonomy" id="279208"/>
    <lineage>
        <taxon>Bacteria</taxon>
        <taxon>Bacillati</taxon>
        <taxon>Bacillota</taxon>
        <taxon>Bacilli</taxon>
        <taxon>Bacillales</taxon>
        <taxon>Paenibacillaceae</taxon>
        <taxon>Paenibacillus</taxon>
    </lineage>
</organism>
<proteinExistence type="inferred from homology"/>
<feature type="binding site" evidence="7">
    <location>
        <begin position="174"/>
        <end position="177"/>
    </location>
    <ligand>
        <name>substrate</name>
    </ligand>
</feature>
<evidence type="ECO:0000256" key="6">
    <source>
        <dbReference type="ARBA" id="ARBA00023080"/>
    </source>
</evidence>
<dbReference type="HAMAP" id="MF_01405">
    <property type="entry name" value="Non_canon_purine_NTPase"/>
    <property type="match status" value="1"/>
</dbReference>
<evidence type="ECO:0000256" key="3">
    <source>
        <dbReference type="ARBA" id="ARBA00022741"/>
    </source>
</evidence>
<feature type="active site" description="Proton acceptor" evidence="7">
    <location>
        <position position="74"/>
    </location>
</feature>
<dbReference type="SUPFAM" id="SSF52972">
    <property type="entry name" value="ITPase-like"/>
    <property type="match status" value="1"/>
</dbReference>
<gene>
    <name evidence="8" type="ORF">ACFFNY_13120</name>
</gene>
<comment type="subunit">
    <text evidence="7">Homodimer.</text>
</comment>
<dbReference type="RefSeq" id="WP_379117686.1">
    <property type="nucleotide sequence ID" value="NZ_BAAAYO010000010.1"/>
</dbReference>
<keyword evidence="5 7" id="KW-0460">Magnesium</keyword>
<feature type="binding site" evidence="7">
    <location>
        <position position="74"/>
    </location>
    <ligand>
        <name>Mg(2+)</name>
        <dbReference type="ChEBI" id="CHEBI:18420"/>
    </ligand>
</feature>
<comment type="catalytic activity">
    <reaction evidence="7">
        <text>dITP + H2O = dIMP + diphosphate + H(+)</text>
        <dbReference type="Rhea" id="RHEA:28342"/>
        <dbReference type="ChEBI" id="CHEBI:15377"/>
        <dbReference type="ChEBI" id="CHEBI:15378"/>
        <dbReference type="ChEBI" id="CHEBI:33019"/>
        <dbReference type="ChEBI" id="CHEBI:61194"/>
        <dbReference type="ChEBI" id="CHEBI:61382"/>
        <dbReference type="EC" id="3.6.1.66"/>
    </reaction>
</comment>
<evidence type="ECO:0000313" key="9">
    <source>
        <dbReference type="Proteomes" id="UP001589619"/>
    </source>
</evidence>
<feature type="binding site" evidence="7">
    <location>
        <begin position="202"/>
        <end position="203"/>
    </location>
    <ligand>
        <name>substrate</name>
    </ligand>
</feature>
<keyword evidence="2 7" id="KW-0479">Metal-binding</keyword>